<feature type="region of interest" description="Disordered" evidence="1">
    <location>
        <begin position="473"/>
        <end position="501"/>
    </location>
</feature>
<protein>
    <submittedName>
        <fullName evidence="2">Glycoside hydrolase family 71 protein</fullName>
    </submittedName>
</protein>
<dbReference type="OrthoDB" id="3257981at2759"/>
<reference evidence="2" key="1">
    <citation type="journal article" date="2020" name="Stud. Mycol.">
        <title>101 Dothideomycetes genomes: a test case for predicting lifestyles and emergence of pathogens.</title>
        <authorList>
            <person name="Haridas S."/>
            <person name="Albert R."/>
            <person name="Binder M."/>
            <person name="Bloem J."/>
            <person name="Labutti K."/>
            <person name="Salamov A."/>
            <person name="Andreopoulos B."/>
            <person name="Baker S."/>
            <person name="Barry K."/>
            <person name="Bills G."/>
            <person name="Bluhm B."/>
            <person name="Cannon C."/>
            <person name="Castanera R."/>
            <person name="Culley D."/>
            <person name="Daum C."/>
            <person name="Ezra D."/>
            <person name="Gonzalez J."/>
            <person name="Henrissat B."/>
            <person name="Kuo A."/>
            <person name="Liang C."/>
            <person name="Lipzen A."/>
            <person name="Lutzoni F."/>
            <person name="Magnuson J."/>
            <person name="Mondo S."/>
            <person name="Nolan M."/>
            <person name="Ohm R."/>
            <person name="Pangilinan J."/>
            <person name="Park H.-J."/>
            <person name="Ramirez L."/>
            <person name="Alfaro M."/>
            <person name="Sun H."/>
            <person name="Tritt A."/>
            <person name="Yoshinaga Y."/>
            <person name="Zwiers L.-H."/>
            <person name="Turgeon B."/>
            <person name="Goodwin S."/>
            <person name="Spatafora J."/>
            <person name="Crous P."/>
            <person name="Grigoriev I."/>
        </authorList>
    </citation>
    <scope>NUCLEOTIDE SEQUENCE</scope>
    <source>
        <strain evidence="2">CBS 122368</strain>
    </source>
</reference>
<dbReference type="EMBL" id="ML987200">
    <property type="protein sequence ID" value="KAF2245510.1"/>
    <property type="molecule type" value="Genomic_DNA"/>
</dbReference>
<organism evidence="2 3">
    <name type="scientific">Trematosphaeria pertusa</name>
    <dbReference type="NCBI Taxonomy" id="390896"/>
    <lineage>
        <taxon>Eukaryota</taxon>
        <taxon>Fungi</taxon>
        <taxon>Dikarya</taxon>
        <taxon>Ascomycota</taxon>
        <taxon>Pezizomycotina</taxon>
        <taxon>Dothideomycetes</taxon>
        <taxon>Pleosporomycetidae</taxon>
        <taxon>Pleosporales</taxon>
        <taxon>Massarineae</taxon>
        <taxon>Trematosphaeriaceae</taxon>
        <taxon>Trematosphaeria</taxon>
    </lineage>
</organism>
<dbReference type="RefSeq" id="XP_033680514.1">
    <property type="nucleotide sequence ID" value="XM_033833739.1"/>
</dbReference>
<feature type="region of interest" description="Disordered" evidence="1">
    <location>
        <begin position="433"/>
        <end position="461"/>
    </location>
</feature>
<evidence type="ECO:0000313" key="3">
    <source>
        <dbReference type="Proteomes" id="UP000800094"/>
    </source>
</evidence>
<evidence type="ECO:0000313" key="2">
    <source>
        <dbReference type="EMBL" id="KAF2245510.1"/>
    </source>
</evidence>
<proteinExistence type="predicted"/>
<dbReference type="Pfam" id="PF03659">
    <property type="entry name" value="Glyco_hydro_71"/>
    <property type="match status" value="1"/>
</dbReference>
<dbReference type="GO" id="GO:0051118">
    <property type="term" value="F:glucan endo-1,3-alpha-glucosidase activity"/>
    <property type="evidence" value="ECO:0007669"/>
    <property type="project" value="InterPro"/>
</dbReference>
<dbReference type="Gene3D" id="3.20.20.80">
    <property type="entry name" value="Glycosidases"/>
    <property type="match status" value="1"/>
</dbReference>
<accession>A0A6A6I7L9</accession>
<dbReference type="AlphaFoldDB" id="A0A6A6I7L9"/>
<dbReference type="Proteomes" id="UP000800094">
    <property type="component" value="Unassembled WGS sequence"/>
</dbReference>
<name>A0A6A6I7L9_9PLEO</name>
<feature type="compositionally biased region" description="Low complexity" evidence="1">
    <location>
        <begin position="442"/>
        <end position="454"/>
    </location>
</feature>
<dbReference type="InterPro" id="IPR005197">
    <property type="entry name" value="Glyco_hydro_71"/>
</dbReference>
<evidence type="ECO:0000256" key="1">
    <source>
        <dbReference type="SAM" id="MobiDB-lite"/>
    </source>
</evidence>
<keyword evidence="3" id="KW-1185">Reference proteome</keyword>
<dbReference type="CDD" id="cd11577">
    <property type="entry name" value="GH71"/>
    <property type="match status" value="1"/>
</dbReference>
<keyword evidence="2" id="KW-0378">Hydrolase</keyword>
<dbReference type="GeneID" id="54587069"/>
<gene>
    <name evidence="2" type="ORF">BU26DRAFT_568090</name>
</gene>
<sequence>MVFAHFMMGIIANRKSAADYDGDMKAAKAAGIDAFALNIGTDSYAEEQLGYAYESAANNDMKVFISFDFNWFSTGDATKVGAMIKEFGGKPGQLKVDNKAFVSSFVGDGLDVATVRSTAGMDLYLVPNFKAGGDASGIDGAFNWMAWDSNGANRAPSGGTNVTVSQGDDTYKQWLGDKAYMAPVSPWFHTHYGPEVSYSKNWVFPGDLLWYNRWNEILELQPPFVEIITWNDYGESHYVGPLSSPHGDDGNSKWANDMPHNGWLEMAKPFIAAYKAGQKTPAIDEDKLVYWYRPTPKTLDCTATDTIGERPDGYDTMEDSVFVVSLLKTAGSVTATSGSNTQTFDAPAGAAAFSVKMGVGAQTFSLSRDGTEVMKETSLRDVMDTCPCGIYNYNAFVGTVPAGEQDQLQPDSYAMLSNGLKTECQANALPIRASGSVPENPITPSATPEPSSTPVSGTVADTPKVSATSAAAVTSAAPSFDAPPTPKITPTPTATQQAGSGSCTMTVTASSQIAPTNCLASGQAWGGEGATPDCCDGATCCR</sequence>